<dbReference type="STRING" id="701091.M2UAN5"/>
<dbReference type="AlphaFoldDB" id="M2UAN5"/>
<dbReference type="GO" id="GO:0042773">
    <property type="term" value="P:ATP synthesis coupled electron transport"/>
    <property type="evidence" value="ECO:0007669"/>
    <property type="project" value="InterPro"/>
</dbReference>
<dbReference type="GO" id="GO:0015990">
    <property type="term" value="P:electron transport coupled proton transport"/>
    <property type="evidence" value="ECO:0007669"/>
    <property type="project" value="TreeGrafter"/>
</dbReference>
<keyword evidence="2 5" id="KW-0812">Transmembrane</keyword>
<name>M2UAN5_COCH5</name>
<organism evidence="6 7">
    <name type="scientific">Cochliobolus heterostrophus (strain C5 / ATCC 48332 / race O)</name>
    <name type="common">Southern corn leaf blight fungus</name>
    <name type="synonym">Bipolaris maydis</name>
    <dbReference type="NCBI Taxonomy" id="701091"/>
    <lineage>
        <taxon>Eukaryota</taxon>
        <taxon>Fungi</taxon>
        <taxon>Dikarya</taxon>
        <taxon>Ascomycota</taxon>
        <taxon>Pezizomycotina</taxon>
        <taxon>Dothideomycetes</taxon>
        <taxon>Pleosporomycetidae</taxon>
        <taxon>Pleosporales</taxon>
        <taxon>Pleosporineae</taxon>
        <taxon>Pleosporaceae</taxon>
        <taxon>Bipolaris</taxon>
    </lineage>
</organism>
<keyword evidence="7" id="KW-1185">Reference proteome</keyword>
<dbReference type="PANTHER" id="PTHR42829:SF2">
    <property type="entry name" value="NADH-UBIQUINONE OXIDOREDUCTASE CHAIN 5"/>
    <property type="match status" value="1"/>
</dbReference>
<dbReference type="InterPro" id="IPR003945">
    <property type="entry name" value="NU5C-like"/>
</dbReference>
<evidence type="ECO:0008006" key="8">
    <source>
        <dbReference type="Google" id="ProtNLM"/>
    </source>
</evidence>
<evidence type="ECO:0000313" key="7">
    <source>
        <dbReference type="Proteomes" id="UP000016936"/>
    </source>
</evidence>
<keyword evidence="3 5" id="KW-1133">Transmembrane helix</keyword>
<evidence type="ECO:0000313" key="6">
    <source>
        <dbReference type="EMBL" id="EMD85048.1"/>
    </source>
</evidence>
<proteinExistence type="predicted"/>
<gene>
    <name evidence="6" type="ORF">COCHEDRAFT_1120103</name>
</gene>
<evidence type="ECO:0000256" key="3">
    <source>
        <dbReference type="ARBA" id="ARBA00022989"/>
    </source>
</evidence>
<reference evidence="6 7" key="1">
    <citation type="journal article" date="2012" name="PLoS Pathog.">
        <title>Diverse lifestyles and strategies of plant pathogenesis encoded in the genomes of eighteen Dothideomycetes fungi.</title>
        <authorList>
            <person name="Ohm R.A."/>
            <person name="Feau N."/>
            <person name="Henrissat B."/>
            <person name="Schoch C.L."/>
            <person name="Horwitz B.A."/>
            <person name="Barry K.W."/>
            <person name="Condon B.J."/>
            <person name="Copeland A.C."/>
            <person name="Dhillon B."/>
            <person name="Glaser F."/>
            <person name="Hesse C.N."/>
            <person name="Kosti I."/>
            <person name="LaButti K."/>
            <person name="Lindquist E.A."/>
            <person name="Lucas S."/>
            <person name="Salamov A.A."/>
            <person name="Bradshaw R.E."/>
            <person name="Ciuffetti L."/>
            <person name="Hamelin R.C."/>
            <person name="Kema G.H.J."/>
            <person name="Lawrence C."/>
            <person name="Scott J.A."/>
            <person name="Spatafora J.W."/>
            <person name="Turgeon B.G."/>
            <person name="de Wit P.J.G.M."/>
            <person name="Zhong S."/>
            <person name="Goodwin S.B."/>
            <person name="Grigoriev I.V."/>
        </authorList>
    </citation>
    <scope>NUCLEOTIDE SEQUENCE [LARGE SCALE GENOMIC DNA]</scope>
    <source>
        <strain evidence="7">C5 / ATCC 48332 / race O</strain>
    </source>
</reference>
<protein>
    <recommendedName>
        <fullName evidence="8">NADH-Ubiquinone oxidoreductase (complex I) chain 5 N-terminal domain-containing protein</fullName>
    </recommendedName>
</protein>
<evidence type="ECO:0000256" key="2">
    <source>
        <dbReference type="ARBA" id="ARBA00022692"/>
    </source>
</evidence>
<dbReference type="Proteomes" id="UP000016936">
    <property type="component" value="Unassembled WGS sequence"/>
</dbReference>
<dbReference type="GO" id="GO:0016020">
    <property type="term" value="C:membrane"/>
    <property type="evidence" value="ECO:0007669"/>
    <property type="project" value="UniProtKB-SubCell"/>
</dbReference>
<dbReference type="HOGENOM" id="CLU_2886528_0_0_1"/>
<reference evidence="7" key="2">
    <citation type="journal article" date="2013" name="PLoS Genet.">
        <title>Comparative genome structure, secondary metabolite, and effector coding capacity across Cochliobolus pathogens.</title>
        <authorList>
            <person name="Condon B.J."/>
            <person name="Leng Y."/>
            <person name="Wu D."/>
            <person name="Bushley K.E."/>
            <person name="Ohm R.A."/>
            <person name="Otillar R."/>
            <person name="Martin J."/>
            <person name="Schackwitz W."/>
            <person name="Grimwood J."/>
            <person name="MohdZainudin N."/>
            <person name="Xue C."/>
            <person name="Wang R."/>
            <person name="Manning V.A."/>
            <person name="Dhillon B."/>
            <person name="Tu Z.J."/>
            <person name="Steffenson B.J."/>
            <person name="Salamov A."/>
            <person name="Sun H."/>
            <person name="Lowry S."/>
            <person name="LaButti K."/>
            <person name="Han J."/>
            <person name="Copeland A."/>
            <person name="Lindquist E."/>
            <person name="Barry K."/>
            <person name="Schmutz J."/>
            <person name="Baker S.E."/>
            <person name="Ciuffetti L.M."/>
            <person name="Grigoriev I.V."/>
            <person name="Zhong S."/>
            <person name="Turgeon B.G."/>
        </authorList>
    </citation>
    <scope>NUCLEOTIDE SEQUENCE [LARGE SCALE GENOMIC DNA]</scope>
    <source>
        <strain evidence="7">C5 / ATCC 48332 / race O</strain>
    </source>
</reference>
<dbReference type="PANTHER" id="PTHR42829">
    <property type="entry name" value="NADH-UBIQUINONE OXIDOREDUCTASE CHAIN 5"/>
    <property type="match status" value="1"/>
</dbReference>
<accession>M2UAN5</accession>
<dbReference type="GO" id="GO:0003954">
    <property type="term" value="F:NADH dehydrogenase activity"/>
    <property type="evidence" value="ECO:0007669"/>
    <property type="project" value="TreeGrafter"/>
</dbReference>
<evidence type="ECO:0000256" key="1">
    <source>
        <dbReference type="ARBA" id="ARBA00004141"/>
    </source>
</evidence>
<keyword evidence="4 5" id="KW-0472">Membrane</keyword>
<comment type="subcellular location">
    <subcellularLocation>
        <location evidence="1">Membrane</location>
        <topology evidence="1">Multi-pass membrane protein</topology>
    </subcellularLocation>
</comment>
<evidence type="ECO:0000256" key="4">
    <source>
        <dbReference type="ARBA" id="ARBA00023136"/>
    </source>
</evidence>
<sequence length="63" mass="6641">MYLAIIILPLLGSIASGFFGRKIGVSGAQIITCTAVVTTTILAVLAFFEVGLNNIPVSIEVFR</sequence>
<dbReference type="GO" id="GO:0008137">
    <property type="term" value="F:NADH dehydrogenase (ubiquinone) activity"/>
    <property type="evidence" value="ECO:0007669"/>
    <property type="project" value="InterPro"/>
</dbReference>
<dbReference type="EMBL" id="KB445594">
    <property type="protein sequence ID" value="EMD85048.1"/>
    <property type="molecule type" value="Genomic_DNA"/>
</dbReference>
<evidence type="ECO:0000256" key="5">
    <source>
        <dbReference type="SAM" id="Phobius"/>
    </source>
</evidence>
<feature type="transmembrane region" description="Helical" evidence="5">
    <location>
        <begin position="27"/>
        <end position="48"/>
    </location>
</feature>